<gene>
    <name evidence="4" type="ORF">W97_01031</name>
</gene>
<dbReference type="AlphaFoldDB" id="R7YJ32"/>
<evidence type="ECO:0000256" key="3">
    <source>
        <dbReference type="SAM" id="MobiDB-lite"/>
    </source>
</evidence>
<feature type="region of interest" description="Disordered" evidence="3">
    <location>
        <begin position="94"/>
        <end position="120"/>
    </location>
</feature>
<dbReference type="InterPro" id="IPR036322">
    <property type="entry name" value="WD40_repeat_dom_sf"/>
</dbReference>
<keyword evidence="5" id="KW-1185">Reference proteome</keyword>
<dbReference type="GO" id="GO:0080008">
    <property type="term" value="C:Cul4-RING E3 ubiquitin ligase complex"/>
    <property type="evidence" value="ECO:0007669"/>
    <property type="project" value="TreeGrafter"/>
</dbReference>
<dbReference type="eggNOG" id="ENOG502SVIC">
    <property type="taxonomic scope" value="Eukaryota"/>
</dbReference>
<dbReference type="GeneID" id="19898342"/>
<dbReference type="Proteomes" id="UP000016924">
    <property type="component" value="Unassembled WGS sequence"/>
</dbReference>
<protein>
    <recommendedName>
        <fullName evidence="6">Anaphase-promoting complex subunit 4 WD40 domain-containing protein</fullName>
    </recommendedName>
</protein>
<dbReference type="InterPro" id="IPR015943">
    <property type="entry name" value="WD40/YVTN_repeat-like_dom_sf"/>
</dbReference>
<evidence type="ECO:0000313" key="5">
    <source>
        <dbReference type="Proteomes" id="UP000016924"/>
    </source>
</evidence>
<dbReference type="OrthoDB" id="128867at2759"/>
<sequence length="210" mass="23234">MYPDSRHAHFDWTGSKTAETKSDVLALDWLSPNLLAAGLRNASVMLYDMRSGGSALRLRHNGVVTGLRRADDETRLVVCGFPDALCMYDLRMSREPEAPQPGQSGKGKRDRQKPKMPPTAPLLRFEYSNKYRYPLGFDVNAEVGLVAAAEDNGRIQLYSLQSGKRVAGVPEVQGNRAEPHQIKCLRIVETLDRGTKVLAGVGARIVELAW</sequence>
<dbReference type="HOGENOM" id="CLU_1310035_0_0_1"/>
<dbReference type="RefSeq" id="XP_007777131.1">
    <property type="nucleotide sequence ID" value="XM_007778941.1"/>
</dbReference>
<proteinExistence type="predicted"/>
<name>R7YJ32_CONA1</name>
<organism evidence="4 5">
    <name type="scientific">Coniosporium apollinis (strain CBS 100218)</name>
    <name type="common">Rock-inhabiting black yeast</name>
    <dbReference type="NCBI Taxonomy" id="1168221"/>
    <lineage>
        <taxon>Eukaryota</taxon>
        <taxon>Fungi</taxon>
        <taxon>Dikarya</taxon>
        <taxon>Ascomycota</taxon>
        <taxon>Pezizomycotina</taxon>
        <taxon>Dothideomycetes</taxon>
        <taxon>Dothideomycetes incertae sedis</taxon>
        <taxon>Coniosporium</taxon>
    </lineage>
</organism>
<keyword evidence="2" id="KW-0677">Repeat</keyword>
<keyword evidence="1" id="KW-0853">WD repeat</keyword>
<dbReference type="InterPro" id="IPR052254">
    <property type="entry name" value="CUL4-DDB1_E3_ligase_receptor"/>
</dbReference>
<accession>R7YJ32</accession>
<dbReference type="Gene3D" id="2.130.10.10">
    <property type="entry name" value="YVTN repeat-like/Quinoprotein amine dehydrogenase"/>
    <property type="match status" value="1"/>
</dbReference>
<dbReference type="SUPFAM" id="SSF50978">
    <property type="entry name" value="WD40 repeat-like"/>
    <property type="match status" value="1"/>
</dbReference>
<evidence type="ECO:0000256" key="1">
    <source>
        <dbReference type="ARBA" id="ARBA00022574"/>
    </source>
</evidence>
<dbReference type="EMBL" id="JH767556">
    <property type="protein sequence ID" value="EON61814.1"/>
    <property type="molecule type" value="Genomic_DNA"/>
</dbReference>
<evidence type="ECO:0000256" key="2">
    <source>
        <dbReference type="ARBA" id="ARBA00022737"/>
    </source>
</evidence>
<evidence type="ECO:0008006" key="6">
    <source>
        <dbReference type="Google" id="ProtNLM"/>
    </source>
</evidence>
<dbReference type="PANTHER" id="PTHR44472:SF1">
    <property type="entry name" value="DDB1 AND CUL4 ASSOCIATED FACTOR 4"/>
    <property type="match status" value="1"/>
</dbReference>
<dbReference type="PANTHER" id="PTHR44472">
    <property type="entry name" value="DDB1- AND CUL4-ASSOCIATED FACTOR 4-RELATED"/>
    <property type="match status" value="1"/>
</dbReference>
<evidence type="ECO:0000313" key="4">
    <source>
        <dbReference type="EMBL" id="EON61814.1"/>
    </source>
</evidence>
<reference evidence="5" key="1">
    <citation type="submission" date="2012-06" db="EMBL/GenBank/DDBJ databases">
        <title>The genome sequence of Coniosporium apollinis CBS 100218.</title>
        <authorList>
            <consortium name="The Broad Institute Genome Sequencing Platform"/>
            <person name="Cuomo C."/>
            <person name="Gorbushina A."/>
            <person name="Noack S."/>
            <person name="Walker B."/>
            <person name="Young S.K."/>
            <person name="Zeng Q."/>
            <person name="Gargeya S."/>
            <person name="Fitzgerald M."/>
            <person name="Haas B."/>
            <person name="Abouelleil A."/>
            <person name="Alvarado L."/>
            <person name="Arachchi H.M."/>
            <person name="Berlin A.M."/>
            <person name="Chapman S.B."/>
            <person name="Goldberg J."/>
            <person name="Griggs A."/>
            <person name="Gujja S."/>
            <person name="Hansen M."/>
            <person name="Howarth C."/>
            <person name="Imamovic A."/>
            <person name="Larimer J."/>
            <person name="McCowan C."/>
            <person name="Montmayeur A."/>
            <person name="Murphy C."/>
            <person name="Neiman D."/>
            <person name="Pearson M."/>
            <person name="Priest M."/>
            <person name="Roberts A."/>
            <person name="Saif S."/>
            <person name="Shea T."/>
            <person name="Sisk P."/>
            <person name="Sykes S."/>
            <person name="Wortman J."/>
            <person name="Nusbaum C."/>
            <person name="Birren B."/>
        </authorList>
    </citation>
    <scope>NUCLEOTIDE SEQUENCE [LARGE SCALE GENOMIC DNA]</scope>
    <source>
        <strain evidence="5">CBS 100218</strain>
    </source>
</reference>
<dbReference type="STRING" id="1168221.R7YJ32"/>